<dbReference type="PANTHER" id="PTHR18964:SF149">
    <property type="entry name" value="BIFUNCTIONAL UDP-N-ACETYLGLUCOSAMINE 2-EPIMERASE_N-ACETYLMANNOSAMINE KINASE"/>
    <property type="match status" value="1"/>
</dbReference>
<feature type="non-terminal residue" evidence="3">
    <location>
        <position position="308"/>
    </location>
</feature>
<dbReference type="InterPro" id="IPR043129">
    <property type="entry name" value="ATPase_NBD"/>
</dbReference>
<sequence>MKGFIGFDIGGTNLRCGLISENGEIIDFYKEPTEAKKGVKTVVEKIHNLIRKIKNSYSEINLLGIGIGIAGILRPKEGIVCFSPNLPGWRNISLVSTLKENLPNLPIFIENDANLIALGEAWQGAGRGKKNFFLLTLGTGVGGGIVYENRLFSGYSSAAEIGHMKIDPNGERCLCGRKGCLETFASAGWLVRRAKKHIKAGMPSILNKKEKFTAKDVFTAAKRGDILANYLFYLVGWALGIGIANLCNIFGFNTVIIGGGMSDAWDAFIGPLKETLMYELLSINYGEVEILKTKLGDMAGIYGACYLV</sequence>
<comment type="similarity">
    <text evidence="1">Belongs to the ROK (NagC/XylR) family.</text>
</comment>
<dbReference type="AlphaFoldDB" id="A0A7C0U2Y1"/>
<keyword evidence="2" id="KW-0812">Transmembrane</keyword>
<feature type="transmembrane region" description="Helical" evidence="2">
    <location>
        <begin position="230"/>
        <end position="252"/>
    </location>
</feature>
<reference evidence="3" key="1">
    <citation type="journal article" date="2020" name="mSystems">
        <title>Genome- and Community-Level Interaction Insights into Carbon Utilization and Element Cycling Functions of Hydrothermarchaeota in Hydrothermal Sediment.</title>
        <authorList>
            <person name="Zhou Z."/>
            <person name="Liu Y."/>
            <person name="Xu W."/>
            <person name="Pan J."/>
            <person name="Luo Z.H."/>
            <person name="Li M."/>
        </authorList>
    </citation>
    <scope>NUCLEOTIDE SEQUENCE [LARGE SCALE GENOMIC DNA]</scope>
    <source>
        <strain evidence="3">HyVt-233</strain>
    </source>
</reference>
<comment type="caution">
    <text evidence="3">The sequence shown here is derived from an EMBL/GenBank/DDBJ whole genome shotgun (WGS) entry which is preliminary data.</text>
</comment>
<evidence type="ECO:0000256" key="2">
    <source>
        <dbReference type="SAM" id="Phobius"/>
    </source>
</evidence>
<evidence type="ECO:0000313" key="3">
    <source>
        <dbReference type="EMBL" id="HDD44045.1"/>
    </source>
</evidence>
<name>A0A7C0U2Y1_DESA2</name>
<dbReference type="InterPro" id="IPR049874">
    <property type="entry name" value="ROK_cs"/>
</dbReference>
<dbReference type="EMBL" id="DRBS01000162">
    <property type="protein sequence ID" value="HDD44045.1"/>
    <property type="molecule type" value="Genomic_DNA"/>
</dbReference>
<organism evidence="3">
    <name type="scientific">Desulfofervidus auxilii</name>
    <dbReference type="NCBI Taxonomy" id="1621989"/>
    <lineage>
        <taxon>Bacteria</taxon>
        <taxon>Pseudomonadati</taxon>
        <taxon>Thermodesulfobacteriota</taxon>
        <taxon>Candidatus Desulfofervidia</taxon>
        <taxon>Candidatus Desulfofervidales</taxon>
        <taxon>Candidatus Desulfofervidaceae</taxon>
        <taxon>Candidatus Desulfofervidus</taxon>
    </lineage>
</organism>
<dbReference type="Gene3D" id="3.30.420.40">
    <property type="match status" value="2"/>
</dbReference>
<dbReference type="PANTHER" id="PTHR18964">
    <property type="entry name" value="ROK (REPRESSOR, ORF, KINASE) FAMILY"/>
    <property type="match status" value="1"/>
</dbReference>
<dbReference type="InterPro" id="IPR000600">
    <property type="entry name" value="ROK"/>
</dbReference>
<dbReference type="Pfam" id="PF00480">
    <property type="entry name" value="ROK"/>
    <property type="match status" value="1"/>
</dbReference>
<dbReference type="SUPFAM" id="SSF53067">
    <property type="entry name" value="Actin-like ATPase domain"/>
    <property type="match status" value="1"/>
</dbReference>
<dbReference type="PROSITE" id="PS01125">
    <property type="entry name" value="ROK"/>
    <property type="match status" value="1"/>
</dbReference>
<proteinExistence type="inferred from homology"/>
<dbReference type="Proteomes" id="UP000886289">
    <property type="component" value="Unassembled WGS sequence"/>
</dbReference>
<evidence type="ECO:0000256" key="1">
    <source>
        <dbReference type="ARBA" id="ARBA00006479"/>
    </source>
</evidence>
<keyword evidence="2" id="KW-0472">Membrane</keyword>
<gene>
    <name evidence="3" type="ORF">ENG63_04190</name>
</gene>
<accession>A0A7C0U2Y1</accession>
<keyword evidence="2" id="KW-1133">Transmembrane helix</keyword>
<protein>
    <submittedName>
        <fullName evidence="3">ROK family protein</fullName>
    </submittedName>
</protein>